<dbReference type="AlphaFoldDB" id="A0A812ZY29"/>
<dbReference type="PANTHER" id="PTHR46082:SF6">
    <property type="entry name" value="AAA+ ATPASE DOMAIN-CONTAINING PROTEIN-RELATED"/>
    <property type="match status" value="1"/>
</dbReference>
<dbReference type="SUPFAM" id="SSF48452">
    <property type="entry name" value="TPR-like"/>
    <property type="match status" value="1"/>
</dbReference>
<dbReference type="EMBL" id="CAJNJA010050395">
    <property type="protein sequence ID" value="CAE7841148.1"/>
    <property type="molecule type" value="Genomic_DNA"/>
</dbReference>
<evidence type="ECO:0000313" key="2">
    <source>
        <dbReference type="Proteomes" id="UP000601435"/>
    </source>
</evidence>
<dbReference type="Pfam" id="PF13424">
    <property type="entry name" value="TPR_12"/>
    <property type="match status" value="1"/>
</dbReference>
<organism evidence="1 2">
    <name type="scientific">Symbiodinium necroappetens</name>
    <dbReference type="NCBI Taxonomy" id="1628268"/>
    <lineage>
        <taxon>Eukaryota</taxon>
        <taxon>Sar</taxon>
        <taxon>Alveolata</taxon>
        <taxon>Dinophyceae</taxon>
        <taxon>Suessiales</taxon>
        <taxon>Symbiodiniaceae</taxon>
        <taxon>Symbiodinium</taxon>
    </lineage>
</organism>
<keyword evidence="2" id="KW-1185">Reference proteome</keyword>
<dbReference type="Gene3D" id="1.25.40.10">
    <property type="entry name" value="Tetratricopeptide repeat domain"/>
    <property type="match status" value="1"/>
</dbReference>
<gene>
    <name evidence="1" type="primary">Nphp3</name>
    <name evidence="1" type="ORF">SNEC2469_LOCUS25507</name>
</gene>
<evidence type="ECO:0000313" key="1">
    <source>
        <dbReference type="EMBL" id="CAE7841148.1"/>
    </source>
</evidence>
<sequence>MSNLAGLLEEQGRHEEAELLHREEMESSRAKLGEEHPETLTSMNGLATVLQAQRRHDEAQPLHRQALAGRRARLGDSHPETMSDIYNLADLLRAALPRRARAVSVHGAQHKETIGSTKSLAGFLKELGRETEAAELLAGLS</sequence>
<comment type="caution">
    <text evidence="1">The sequence shown here is derived from an EMBL/GenBank/DDBJ whole genome shotgun (WGS) entry which is preliminary data.</text>
</comment>
<protein>
    <submittedName>
        <fullName evidence="1">Nphp3 protein</fullName>
    </submittedName>
</protein>
<dbReference type="Proteomes" id="UP000601435">
    <property type="component" value="Unassembled WGS sequence"/>
</dbReference>
<name>A0A812ZY29_9DINO</name>
<proteinExistence type="predicted"/>
<accession>A0A812ZY29</accession>
<dbReference type="InterPro" id="IPR053137">
    <property type="entry name" value="NLR-like"/>
</dbReference>
<reference evidence="1" key="1">
    <citation type="submission" date="2021-02" db="EMBL/GenBank/DDBJ databases">
        <authorList>
            <person name="Dougan E. K."/>
            <person name="Rhodes N."/>
            <person name="Thang M."/>
            <person name="Chan C."/>
        </authorList>
    </citation>
    <scope>NUCLEOTIDE SEQUENCE</scope>
</reference>
<dbReference type="PANTHER" id="PTHR46082">
    <property type="entry name" value="ATP/GTP-BINDING PROTEIN-RELATED"/>
    <property type="match status" value="1"/>
</dbReference>
<dbReference type="InterPro" id="IPR011990">
    <property type="entry name" value="TPR-like_helical_dom_sf"/>
</dbReference>
<dbReference type="OrthoDB" id="5986190at2759"/>